<dbReference type="Proteomes" id="UP000887540">
    <property type="component" value="Unplaced"/>
</dbReference>
<evidence type="ECO:0000313" key="2">
    <source>
        <dbReference type="Proteomes" id="UP000887540"/>
    </source>
</evidence>
<reference evidence="3" key="1">
    <citation type="submission" date="2022-11" db="UniProtKB">
        <authorList>
            <consortium name="WormBaseParasite"/>
        </authorList>
    </citation>
    <scope>IDENTIFICATION</scope>
</reference>
<keyword evidence="2" id="KW-1185">Reference proteome</keyword>
<accession>A0A914D360</accession>
<dbReference type="AlphaFoldDB" id="A0A914D360"/>
<keyword evidence="1" id="KW-0472">Membrane</keyword>
<sequence>MSSYSNDNTTMETTTTREDRLGYNNNTLKIVVGAFITSVAWICLLFTLIVFFAIFKSGQLKKDTINMLATLYCWTTAIYEDSYT</sequence>
<keyword evidence="1" id="KW-0812">Transmembrane</keyword>
<feature type="transmembrane region" description="Helical" evidence="1">
    <location>
        <begin position="30"/>
        <end position="55"/>
    </location>
</feature>
<name>A0A914D360_9BILA</name>
<organism evidence="2 3">
    <name type="scientific">Acrobeloides nanus</name>
    <dbReference type="NCBI Taxonomy" id="290746"/>
    <lineage>
        <taxon>Eukaryota</taxon>
        <taxon>Metazoa</taxon>
        <taxon>Ecdysozoa</taxon>
        <taxon>Nematoda</taxon>
        <taxon>Chromadorea</taxon>
        <taxon>Rhabditida</taxon>
        <taxon>Tylenchina</taxon>
        <taxon>Cephalobomorpha</taxon>
        <taxon>Cephaloboidea</taxon>
        <taxon>Cephalobidae</taxon>
        <taxon>Acrobeloides</taxon>
    </lineage>
</organism>
<dbReference type="WBParaSite" id="ACRNAN_scaffold17740.g26235.t1">
    <property type="protein sequence ID" value="ACRNAN_scaffold17740.g26235.t1"/>
    <property type="gene ID" value="ACRNAN_scaffold17740.g26235"/>
</dbReference>
<evidence type="ECO:0000256" key="1">
    <source>
        <dbReference type="SAM" id="Phobius"/>
    </source>
</evidence>
<proteinExistence type="predicted"/>
<protein>
    <submittedName>
        <fullName evidence="3">Uncharacterized protein</fullName>
    </submittedName>
</protein>
<evidence type="ECO:0000313" key="3">
    <source>
        <dbReference type="WBParaSite" id="ACRNAN_scaffold17740.g26235.t1"/>
    </source>
</evidence>
<keyword evidence="1" id="KW-1133">Transmembrane helix</keyword>